<dbReference type="RefSeq" id="WP_127707364.1">
    <property type="nucleotide sequence ID" value="NZ_SACK01000009.1"/>
</dbReference>
<proteinExistence type="predicted"/>
<feature type="chain" id="PRO_5018976835" evidence="1">
    <location>
        <begin position="21"/>
        <end position="233"/>
    </location>
</feature>
<feature type="signal peptide" evidence="1">
    <location>
        <begin position="1"/>
        <end position="20"/>
    </location>
</feature>
<name>A0A437MKN1_9SPHI</name>
<keyword evidence="1" id="KW-0732">Signal</keyword>
<feature type="domain" description="3-keto-alpha-glucoside-1,2-lyase/3-keto-2-hydroxy-glucal hydratase" evidence="2">
    <location>
        <begin position="34"/>
        <end position="231"/>
    </location>
</feature>
<dbReference type="Gene3D" id="2.60.120.560">
    <property type="entry name" value="Exo-inulinase, domain 1"/>
    <property type="match status" value="1"/>
</dbReference>
<comment type="caution">
    <text evidence="3">The sequence shown here is derived from an EMBL/GenBank/DDBJ whole genome shotgun (WGS) entry which is preliminary data.</text>
</comment>
<dbReference type="EMBL" id="SACK01000009">
    <property type="protein sequence ID" value="RVT98179.1"/>
    <property type="molecule type" value="Genomic_DNA"/>
</dbReference>
<sequence>MKKLLPGLVAILFTCTQTFAQTTNTLTAKEQKEGWVSLFDGKTTGGWHTYNKGVAGDAWTVADGVLQLNTGAEGRGDIITDKEYENYELALDWKIAEGGNSGIIFDVNEDPKYSYSFLTGIEMQILDNEKAEDNKLANHLAGSLYDLIPAGKAANPAGQWNSIKIRKDHGKLTFWLNGSKVVNVQMGSADWKALVEKSKFKSMPDWATYGKGHIALQDHGNAVYFRNIKLKQL</sequence>
<evidence type="ECO:0000313" key="4">
    <source>
        <dbReference type="Proteomes" id="UP000282759"/>
    </source>
</evidence>
<dbReference type="OrthoDB" id="9806233at2"/>
<accession>A0A437MKN1</accession>
<dbReference type="Pfam" id="PF06439">
    <property type="entry name" value="3keto-disac_hyd"/>
    <property type="match status" value="1"/>
</dbReference>
<evidence type="ECO:0000256" key="1">
    <source>
        <dbReference type="SAM" id="SignalP"/>
    </source>
</evidence>
<dbReference type="AlphaFoldDB" id="A0A437MKN1"/>
<protein>
    <submittedName>
        <fullName evidence="3">DUF1080 domain-containing protein</fullName>
    </submittedName>
</protein>
<evidence type="ECO:0000259" key="2">
    <source>
        <dbReference type="Pfam" id="PF06439"/>
    </source>
</evidence>
<reference evidence="3 4" key="1">
    <citation type="submission" date="2019-01" db="EMBL/GenBank/DDBJ databases">
        <authorList>
            <person name="Chen W.-M."/>
        </authorList>
    </citation>
    <scope>NUCLEOTIDE SEQUENCE [LARGE SCALE GENOMIC DNA]</scope>
    <source>
        <strain evidence="3 4">YBJ-36</strain>
    </source>
</reference>
<keyword evidence="4" id="KW-1185">Reference proteome</keyword>
<dbReference type="Proteomes" id="UP000282759">
    <property type="component" value="Unassembled WGS sequence"/>
</dbReference>
<organism evidence="3 4">
    <name type="scientific">Mucilaginibacter limnophilus</name>
    <dbReference type="NCBI Taxonomy" id="1932778"/>
    <lineage>
        <taxon>Bacteria</taxon>
        <taxon>Pseudomonadati</taxon>
        <taxon>Bacteroidota</taxon>
        <taxon>Sphingobacteriia</taxon>
        <taxon>Sphingobacteriales</taxon>
        <taxon>Sphingobacteriaceae</taxon>
        <taxon>Mucilaginibacter</taxon>
    </lineage>
</organism>
<dbReference type="InterPro" id="IPR010496">
    <property type="entry name" value="AL/BT2_dom"/>
</dbReference>
<dbReference type="GO" id="GO:0016787">
    <property type="term" value="F:hydrolase activity"/>
    <property type="evidence" value="ECO:0007669"/>
    <property type="project" value="InterPro"/>
</dbReference>
<evidence type="ECO:0000313" key="3">
    <source>
        <dbReference type="EMBL" id="RVT98179.1"/>
    </source>
</evidence>
<gene>
    <name evidence="3" type="ORF">EOD41_17560</name>
</gene>